<evidence type="ECO:0000313" key="2">
    <source>
        <dbReference type="Proteomes" id="UP000614601"/>
    </source>
</evidence>
<name>A0A811KCE0_9BILA</name>
<protein>
    <submittedName>
        <fullName evidence="1">Uncharacterized protein</fullName>
    </submittedName>
</protein>
<evidence type="ECO:0000313" key="1">
    <source>
        <dbReference type="EMBL" id="CAD5213433.1"/>
    </source>
</evidence>
<dbReference type="Proteomes" id="UP000614601">
    <property type="component" value="Unassembled WGS sequence"/>
</dbReference>
<accession>A0A811KCE0</accession>
<sequence>MRTNGTIKTELRTNGTIKEPNFKKDVSSHISAVQDELEDECRSDVSSDQELHELEATRFTQVRTLLLLRRLTGFMYKDEDEVKDVCTIESED</sequence>
<reference evidence="1" key="1">
    <citation type="submission" date="2020-09" db="EMBL/GenBank/DDBJ databases">
        <authorList>
            <person name="Kikuchi T."/>
        </authorList>
    </citation>
    <scope>NUCLEOTIDE SEQUENCE</scope>
    <source>
        <strain evidence="1">SH1</strain>
    </source>
</reference>
<keyword evidence="2" id="KW-1185">Reference proteome</keyword>
<comment type="caution">
    <text evidence="1">The sequence shown here is derived from an EMBL/GenBank/DDBJ whole genome shotgun (WGS) entry which is preliminary data.</text>
</comment>
<dbReference type="Proteomes" id="UP000783686">
    <property type="component" value="Unassembled WGS sequence"/>
</dbReference>
<gene>
    <name evidence="1" type="ORF">BOKJ2_LOCUS5090</name>
</gene>
<dbReference type="AlphaFoldDB" id="A0A811KCE0"/>
<dbReference type="EMBL" id="CAJFDH010000003">
    <property type="protein sequence ID" value="CAD5213433.1"/>
    <property type="molecule type" value="Genomic_DNA"/>
</dbReference>
<organism evidence="1 2">
    <name type="scientific">Bursaphelenchus okinawaensis</name>
    <dbReference type="NCBI Taxonomy" id="465554"/>
    <lineage>
        <taxon>Eukaryota</taxon>
        <taxon>Metazoa</taxon>
        <taxon>Ecdysozoa</taxon>
        <taxon>Nematoda</taxon>
        <taxon>Chromadorea</taxon>
        <taxon>Rhabditida</taxon>
        <taxon>Tylenchina</taxon>
        <taxon>Tylenchomorpha</taxon>
        <taxon>Aphelenchoidea</taxon>
        <taxon>Aphelenchoididae</taxon>
        <taxon>Bursaphelenchus</taxon>
    </lineage>
</organism>
<proteinExistence type="predicted"/>
<dbReference type="EMBL" id="CAJFCW020000003">
    <property type="protein sequence ID" value="CAG9100857.1"/>
    <property type="molecule type" value="Genomic_DNA"/>
</dbReference>